<evidence type="ECO:0000256" key="1">
    <source>
        <dbReference type="ARBA" id="ARBA00004141"/>
    </source>
</evidence>
<dbReference type="EMBL" id="LGGX01000001">
    <property type="protein sequence ID" value="KUK88107.1"/>
    <property type="molecule type" value="Genomic_DNA"/>
</dbReference>
<feature type="transmembrane region" description="Helical" evidence="6">
    <location>
        <begin position="65"/>
        <end position="84"/>
    </location>
</feature>
<feature type="transmembrane region" description="Helical" evidence="6">
    <location>
        <begin position="307"/>
        <end position="326"/>
    </location>
</feature>
<dbReference type="PANTHER" id="PTHR30474:SF1">
    <property type="entry name" value="PEPTIDOGLYCAN GLYCOSYLTRANSFERASE MRDB"/>
    <property type="match status" value="1"/>
</dbReference>
<feature type="transmembrane region" description="Helical" evidence="6">
    <location>
        <begin position="128"/>
        <end position="147"/>
    </location>
</feature>
<evidence type="ECO:0000256" key="2">
    <source>
        <dbReference type="ARBA" id="ARBA00022692"/>
    </source>
</evidence>
<sequence>MDFKKRFDPFIIFSLLGLSVFGLMVLFSVVCNDSISIFYKQFIWFFISFFLFIGIQFIPMKIFYISSYLLYFFSITLLIFLKVVNRSPVERWLDFGIAYIQPSEFAKVSLILALPRFLLSMREKRDSFITLFVSYIFVLVPFLLIFLQPDLGTSILFLIILFIILYLFDVKLINLFILITPILSIIFSFFPLFWIFYLFFVVFVLYFSKVDFIKLLKVFFVNIISGGIAPIVWHSLRDYQKNRIISYLSPQKDIHGYGWNLLQSKIGIGSGGIFGKGFLNGTQKGLNFVPQQHTDFIFSAVGEEFGFLGYLFILTMLSIILLRVLYIVNRIKSKYTKIVVYTFTTFIIFEYFLNISMSSGLIPIVGIPLPLFSYGGSSYLTTFIMFAIINRGINEKDRYW</sequence>
<feature type="transmembrane region" description="Helical" evidence="6">
    <location>
        <begin position="185"/>
        <end position="208"/>
    </location>
</feature>
<feature type="transmembrane region" description="Helical" evidence="6">
    <location>
        <begin position="215"/>
        <end position="233"/>
    </location>
</feature>
<dbReference type="PANTHER" id="PTHR30474">
    <property type="entry name" value="CELL CYCLE PROTEIN"/>
    <property type="match status" value="1"/>
</dbReference>
<keyword evidence="5 6" id="KW-0472">Membrane</keyword>
<dbReference type="Pfam" id="PF01098">
    <property type="entry name" value="FTSW_RODA_SPOVE"/>
    <property type="match status" value="2"/>
</dbReference>
<dbReference type="AlphaFoldDB" id="A0A117M765"/>
<organism evidence="7 8">
    <name type="scientific">candidate division TA06 bacterium 34_109</name>
    <dbReference type="NCBI Taxonomy" id="1635277"/>
    <lineage>
        <taxon>Bacteria</taxon>
        <taxon>Bacteria division TA06</taxon>
    </lineage>
</organism>
<dbReference type="PATRIC" id="fig|1635277.3.peg.117"/>
<feature type="transmembrane region" description="Helical" evidence="6">
    <location>
        <begin position="42"/>
        <end position="59"/>
    </location>
</feature>
<protein>
    <submittedName>
        <fullName evidence="7">Rod shape-determining protein RodA</fullName>
    </submittedName>
</protein>
<evidence type="ECO:0000256" key="6">
    <source>
        <dbReference type="SAM" id="Phobius"/>
    </source>
</evidence>
<feature type="transmembrane region" description="Helical" evidence="6">
    <location>
        <begin position="371"/>
        <end position="389"/>
    </location>
</feature>
<dbReference type="GO" id="GO:0051301">
    <property type="term" value="P:cell division"/>
    <property type="evidence" value="ECO:0007669"/>
    <property type="project" value="InterPro"/>
</dbReference>
<comment type="caution">
    <text evidence="7">The sequence shown here is derived from an EMBL/GenBank/DDBJ whole genome shotgun (WGS) entry which is preliminary data.</text>
</comment>
<feature type="transmembrane region" description="Helical" evidence="6">
    <location>
        <begin position="12"/>
        <end position="30"/>
    </location>
</feature>
<keyword evidence="2 6" id="KW-0812">Transmembrane</keyword>
<comment type="subcellular location">
    <subcellularLocation>
        <location evidence="1">Membrane</location>
        <topology evidence="1">Multi-pass membrane protein</topology>
    </subcellularLocation>
</comment>
<dbReference type="PROSITE" id="PS00428">
    <property type="entry name" value="FTSW_RODA_SPOVE"/>
    <property type="match status" value="1"/>
</dbReference>
<evidence type="ECO:0000256" key="4">
    <source>
        <dbReference type="ARBA" id="ARBA00022989"/>
    </source>
</evidence>
<dbReference type="GO" id="GO:0008360">
    <property type="term" value="P:regulation of cell shape"/>
    <property type="evidence" value="ECO:0007669"/>
    <property type="project" value="UniProtKB-KW"/>
</dbReference>
<dbReference type="InterPro" id="IPR001182">
    <property type="entry name" value="FtsW/RodA"/>
</dbReference>
<evidence type="ECO:0000313" key="8">
    <source>
        <dbReference type="Proteomes" id="UP000053467"/>
    </source>
</evidence>
<dbReference type="GO" id="GO:0015648">
    <property type="term" value="F:lipid-linked peptidoglycan transporter activity"/>
    <property type="evidence" value="ECO:0007669"/>
    <property type="project" value="TreeGrafter"/>
</dbReference>
<evidence type="ECO:0000256" key="3">
    <source>
        <dbReference type="ARBA" id="ARBA00022960"/>
    </source>
</evidence>
<feature type="transmembrane region" description="Helical" evidence="6">
    <location>
        <begin position="154"/>
        <end position="179"/>
    </location>
</feature>
<dbReference type="InterPro" id="IPR018365">
    <property type="entry name" value="Cell_cycle_FtsW-rel_CS"/>
</dbReference>
<evidence type="ECO:0000313" key="7">
    <source>
        <dbReference type="EMBL" id="KUK88107.1"/>
    </source>
</evidence>
<feature type="transmembrane region" description="Helical" evidence="6">
    <location>
        <begin position="338"/>
        <end position="365"/>
    </location>
</feature>
<name>A0A117M765_UNCT6</name>
<accession>A0A117M765</accession>
<dbReference type="GO" id="GO:0032153">
    <property type="term" value="C:cell division site"/>
    <property type="evidence" value="ECO:0007669"/>
    <property type="project" value="TreeGrafter"/>
</dbReference>
<dbReference type="GO" id="GO:0005886">
    <property type="term" value="C:plasma membrane"/>
    <property type="evidence" value="ECO:0007669"/>
    <property type="project" value="TreeGrafter"/>
</dbReference>
<evidence type="ECO:0000256" key="5">
    <source>
        <dbReference type="ARBA" id="ARBA00023136"/>
    </source>
</evidence>
<reference evidence="8" key="1">
    <citation type="journal article" date="2015" name="MBio">
        <title>Genome-Resolved Metagenomic Analysis Reveals Roles for Candidate Phyla and Other Microbial Community Members in Biogeochemical Transformations in Oil Reservoirs.</title>
        <authorList>
            <person name="Hu P."/>
            <person name="Tom L."/>
            <person name="Singh A."/>
            <person name="Thomas B.C."/>
            <person name="Baker B.J."/>
            <person name="Piceno Y.M."/>
            <person name="Andersen G.L."/>
            <person name="Banfield J.F."/>
        </authorList>
    </citation>
    <scope>NUCLEOTIDE SEQUENCE [LARGE SCALE GENOMIC DNA]</scope>
</reference>
<keyword evidence="3" id="KW-0133">Cell shape</keyword>
<gene>
    <name evidence="7" type="ORF">XE03_0113</name>
</gene>
<dbReference type="NCBIfam" id="NF037961">
    <property type="entry name" value="RodA_shape"/>
    <property type="match status" value="1"/>
</dbReference>
<proteinExistence type="predicted"/>
<keyword evidence="4 6" id="KW-1133">Transmembrane helix</keyword>
<dbReference type="Proteomes" id="UP000053467">
    <property type="component" value="Unassembled WGS sequence"/>
</dbReference>